<reference evidence="6 7" key="1">
    <citation type="submission" date="2024-09" db="EMBL/GenBank/DDBJ databases">
        <title>Chromosome-scale assembly of Riccia fluitans.</title>
        <authorList>
            <person name="Paukszto L."/>
            <person name="Sawicki J."/>
            <person name="Karawczyk K."/>
            <person name="Piernik-Szablinska J."/>
            <person name="Szczecinska M."/>
            <person name="Mazdziarz M."/>
        </authorList>
    </citation>
    <scope>NUCLEOTIDE SEQUENCE [LARGE SCALE GENOMIC DNA]</scope>
    <source>
        <strain evidence="6">Rf_01</strain>
        <tissue evidence="6">Aerial parts of the thallus</tissue>
    </source>
</reference>
<dbReference type="InterPro" id="IPR006887">
    <property type="entry name" value="P4R3-like_central_dom"/>
</dbReference>
<sequence length="1032" mass="114988">MTVPASRTNPMDSNYLQYRVIIAGKEEIGVGEMLSFSSGLSSGMITSMFAQLFERVKVYRLNDGGKWDDKGTGHVSLEYLERSEAVGLVVIDEENNQTLLIHRISADDIYRRQEDTIISWTDPEVATDLALSFQETMSCSYIWDQICNVQRSIQFPVVGALDSVPRPINDDLEHSGMSQDDGLPLVELGNLPQLVKAVAEVPHFDRDRIAALILREQNYIRKIIELFRMCEDLENIEALHMLFKVVKGIISLNDVHIFDDIFCEEYIMDIVGALEYDPELPMKQNYRAFLKEQVVYKEVVPIRDSSILSKIHQTYRIGYIKDVILPRVLDDQTFATFNSIMLFNNVAVVSALQNDSAFLSELFTKLWSPNTSERGRRDLILFVQEFCNLSKHLQPALRNQLLGALVAEGLFDIVTNTLQSSDESVRLSGSDILIVISNHRPPLLRAFLVQQQGQVLFSVLVKGMLTPGEGGFQSQMLEIMRTLLDSDTMDPAQTDKFLDVFYEKYMDQLIEVLTAGCSTKNVGDSNKQSPPSPSPSAAEISAAAVLPTQKNSVTPEILMSICELMCFCVQHHRFRIKYYVMRNNVVEKILRLTRRKEKYLVVAAVRFLRTCIALKDEFYNRYLVKNNLFQPVIQAFLANGSRYNLLNSAVLELIDFIRKENISLLITHLVENFAGKLECVDYVETVQALKLKFEQSLEGPSSVARDAGGAVMSGGPDHGSMRVRERLNQIGSVADTRKRKDERALDKDEEDYFAEDSDEEEDTAFAQQSAPSLPVQSVNANGNVLVDGSFRNNRIVGLVDYEDEDEETPAGLGSNGKEVPFEKKVDNILSPLPISEPVWPEIDDVPAKRKMSPSLESQETLETATAKRRKSECEDVKNSLDIPASEEADRVNSQQLAADDRPGSSAVNTSDDNTKVLVGEAKESTSATDESQEQKRQAEIQISGDPTAESEAEGSNGYGSRRRGADCECAGERQSALGERKGSLEGSETKGIGTKENNTHPVSLGSDAKLASLGNEILRGGTQPSPGPYTVR</sequence>
<comment type="subcellular location">
    <subcellularLocation>
        <location evidence="1">Nucleus</location>
    </subcellularLocation>
</comment>
<dbReference type="EMBL" id="JBHFFA010000007">
    <property type="protein sequence ID" value="KAL2612261.1"/>
    <property type="molecule type" value="Genomic_DNA"/>
</dbReference>
<evidence type="ECO:0000256" key="2">
    <source>
        <dbReference type="ARBA" id="ARBA00023242"/>
    </source>
</evidence>
<feature type="region of interest" description="Disordered" evidence="3">
    <location>
        <begin position="845"/>
        <end position="1005"/>
    </location>
</feature>
<proteinExistence type="predicted"/>
<dbReference type="SUPFAM" id="SSF48371">
    <property type="entry name" value="ARM repeat"/>
    <property type="match status" value="1"/>
</dbReference>
<dbReference type="Pfam" id="PF22972">
    <property type="entry name" value="EVH1_PP4R3"/>
    <property type="match status" value="1"/>
</dbReference>
<evidence type="ECO:0000259" key="5">
    <source>
        <dbReference type="Pfam" id="PF22972"/>
    </source>
</evidence>
<evidence type="ECO:0000256" key="3">
    <source>
        <dbReference type="SAM" id="MobiDB-lite"/>
    </source>
</evidence>
<evidence type="ECO:0000313" key="6">
    <source>
        <dbReference type="EMBL" id="KAL2612261.1"/>
    </source>
</evidence>
<dbReference type="PANTHER" id="PTHR23318:SF0">
    <property type="entry name" value="SERINE_THREONINE-PROTEIN PHOSPHATASE 4 REGULATORY SUBUNIT 3"/>
    <property type="match status" value="1"/>
</dbReference>
<keyword evidence="7" id="KW-1185">Reference proteome</keyword>
<dbReference type="Pfam" id="PF04802">
    <property type="entry name" value="PP4R3"/>
    <property type="match status" value="1"/>
</dbReference>
<dbReference type="Gene3D" id="1.25.10.10">
    <property type="entry name" value="Leucine-rich Repeat Variant"/>
    <property type="match status" value="1"/>
</dbReference>
<dbReference type="InterPro" id="IPR055236">
    <property type="entry name" value="EVH1_PP4R3"/>
</dbReference>
<dbReference type="GO" id="GO:0005634">
    <property type="term" value="C:nucleus"/>
    <property type="evidence" value="ECO:0007669"/>
    <property type="project" value="UniProtKB-SubCell"/>
</dbReference>
<dbReference type="Proteomes" id="UP001605036">
    <property type="component" value="Unassembled WGS sequence"/>
</dbReference>
<feature type="compositionally biased region" description="Basic and acidic residues" evidence="3">
    <location>
        <begin position="735"/>
        <end position="746"/>
    </location>
</feature>
<name>A0ABD1XTI4_9MARC</name>
<feature type="compositionally biased region" description="Polar residues" evidence="3">
    <location>
        <begin position="854"/>
        <end position="863"/>
    </location>
</feature>
<keyword evidence="2" id="KW-0539">Nucleus</keyword>
<feature type="domain" description="Serine/threonine-protein phosphatase 4 regulatory subunit 3-like central" evidence="4">
    <location>
        <begin position="196"/>
        <end position="695"/>
    </location>
</feature>
<protein>
    <recommendedName>
        <fullName evidence="8">Serine/threonine-protein phosphatase 4 regulatory subunit 3-like central domain-containing protein</fullName>
    </recommendedName>
</protein>
<feature type="compositionally biased region" description="Acidic residues" evidence="3">
    <location>
        <begin position="747"/>
        <end position="763"/>
    </location>
</feature>
<dbReference type="AlphaFoldDB" id="A0ABD1XTI4"/>
<evidence type="ECO:0000256" key="1">
    <source>
        <dbReference type="ARBA" id="ARBA00004123"/>
    </source>
</evidence>
<accession>A0ABD1XTI4</accession>
<dbReference type="Gene3D" id="2.30.29.30">
    <property type="entry name" value="Pleckstrin-homology domain (PH domain)/Phosphotyrosine-binding domain (PTB)"/>
    <property type="match status" value="1"/>
</dbReference>
<dbReference type="InterPro" id="IPR016024">
    <property type="entry name" value="ARM-type_fold"/>
</dbReference>
<evidence type="ECO:0000313" key="7">
    <source>
        <dbReference type="Proteomes" id="UP001605036"/>
    </source>
</evidence>
<dbReference type="SUPFAM" id="SSF50729">
    <property type="entry name" value="PH domain-like"/>
    <property type="match status" value="1"/>
</dbReference>
<comment type="caution">
    <text evidence="6">The sequence shown here is derived from an EMBL/GenBank/DDBJ whole genome shotgun (WGS) entry which is preliminary data.</text>
</comment>
<organism evidence="6 7">
    <name type="scientific">Riccia fluitans</name>
    <dbReference type="NCBI Taxonomy" id="41844"/>
    <lineage>
        <taxon>Eukaryota</taxon>
        <taxon>Viridiplantae</taxon>
        <taxon>Streptophyta</taxon>
        <taxon>Embryophyta</taxon>
        <taxon>Marchantiophyta</taxon>
        <taxon>Marchantiopsida</taxon>
        <taxon>Marchantiidae</taxon>
        <taxon>Marchantiales</taxon>
        <taxon>Ricciaceae</taxon>
        <taxon>Riccia</taxon>
    </lineage>
</organism>
<dbReference type="InterPro" id="IPR011989">
    <property type="entry name" value="ARM-like"/>
</dbReference>
<gene>
    <name evidence="6" type="ORF">R1flu_023953</name>
</gene>
<dbReference type="InterPro" id="IPR011993">
    <property type="entry name" value="PH-like_dom_sf"/>
</dbReference>
<dbReference type="InterPro" id="IPR051137">
    <property type="entry name" value="PP4R3-like"/>
</dbReference>
<evidence type="ECO:0008006" key="8">
    <source>
        <dbReference type="Google" id="ProtNLM"/>
    </source>
</evidence>
<feature type="compositionally biased region" description="Polar residues" evidence="3">
    <location>
        <begin position="765"/>
        <end position="776"/>
    </location>
</feature>
<feature type="region of interest" description="Disordered" evidence="3">
    <location>
        <begin position="732"/>
        <end position="776"/>
    </location>
</feature>
<feature type="domain" description="PP4R3 EVH1-like" evidence="5">
    <location>
        <begin position="54"/>
        <end position="152"/>
    </location>
</feature>
<evidence type="ECO:0000259" key="4">
    <source>
        <dbReference type="Pfam" id="PF04802"/>
    </source>
</evidence>
<dbReference type="PANTHER" id="PTHR23318">
    <property type="entry name" value="ATP SYNTHASE GAMMA-RELATED"/>
    <property type="match status" value="1"/>
</dbReference>